<sequence length="393" mass="43174">MLDFTFKNATDIRFGKDHIDHELYDVLADFGQNVLLVYGGKSIKKSGLYERVLGLLKGLNVTELAGVEPNPKIASVRAGQQLAKEHQIDVVLAVGGGSVIDAAKVIASAAYYDGDPWDLVLHPSLRFDIDQLPVVDILTLAATGSEMNFGSVISNPDIPQKKGTGGPNSPAVSFLDPTLTYTVPARQTAAGASDIFSHLCEQYFDNNNNEVSKCMIEGLMRTVIKWGPVAVKEPENYEARANLMWAATMALNGIVGAGTLNSWTVHPLEHELSAYYDITHGIGLAILTPRWMEFALNSNTKPLFARFARSVWDQYGYDDMELAENSIRRTHDWLKSLNPEMTLPDVGITDDSNFAAMAKAAVKSGRLATNAYVPVTERDAIRIYQDSMKEFNK</sequence>
<organism evidence="4 5">
    <name type="scientific">Ligilactobacillus pabuli</name>
    <dbReference type="NCBI Taxonomy" id="2886039"/>
    <lineage>
        <taxon>Bacteria</taxon>
        <taxon>Bacillati</taxon>
        <taxon>Bacillota</taxon>
        <taxon>Bacilli</taxon>
        <taxon>Lactobacillales</taxon>
        <taxon>Lactobacillaceae</taxon>
        <taxon>Ligilactobacillus</taxon>
    </lineage>
</organism>
<protein>
    <submittedName>
        <fullName evidence="4">NADH-dependent alcohol dehydrogenase</fullName>
    </submittedName>
</protein>
<dbReference type="PROSITE" id="PS00913">
    <property type="entry name" value="ADH_IRON_1"/>
    <property type="match status" value="1"/>
</dbReference>
<evidence type="ECO:0000259" key="3">
    <source>
        <dbReference type="Pfam" id="PF25137"/>
    </source>
</evidence>
<dbReference type="InterPro" id="IPR001670">
    <property type="entry name" value="ADH_Fe/GldA"/>
</dbReference>
<dbReference type="Gene3D" id="3.40.50.1970">
    <property type="match status" value="1"/>
</dbReference>
<dbReference type="SUPFAM" id="SSF56796">
    <property type="entry name" value="Dehydroquinate synthase-like"/>
    <property type="match status" value="1"/>
</dbReference>
<keyword evidence="1" id="KW-0560">Oxidoreductase</keyword>
<dbReference type="PANTHER" id="PTHR43633:SF1">
    <property type="entry name" value="ALCOHOL DEHYDROGENASE YQHD"/>
    <property type="match status" value="1"/>
</dbReference>
<evidence type="ECO:0000259" key="2">
    <source>
        <dbReference type="Pfam" id="PF00465"/>
    </source>
</evidence>
<dbReference type="EMBL" id="BQXH01000012">
    <property type="protein sequence ID" value="GKS81732.1"/>
    <property type="molecule type" value="Genomic_DNA"/>
</dbReference>
<comment type="caution">
    <text evidence="4">The sequence shown here is derived from an EMBL/GenBank/DDBJ whole genome shotgun (WGS) entry which is preliminary data.</text>
</comment>
<evidence type="ECO:0000313" key="5">
    <source>
        <dbReference type="Proteomes" id="UP001055149"/>
    </source>
</evidence>
<gene>
    <name evidence="4" type="ORF">LPAF129_14180</name>
</gene>
<dbReference type="InterPro" id="IPR044731">
    <property type="entry name" value="BDH-like"/>
</dbReference>
<dbReference type="Pfam" id="PF00465">
    <property type="entry name" value="Fe-ADH"/>
    <property type="match status" value="1"/>
</dbReference>
<evidence type="ECO:0000256" key="1">
    <source>
        <dbReference type="ARBA" id="ARBA00023002"/>
    </source>
</evidence>
<keyword evidence="5" id="KW-1185">Reference proteome</keyword>
<accession>A0ABQ5JI70</accession>
<dbReference type="InterPro" id="IPR056798">
    <property type="entry name" value="ADH_Fe_C"/>
</dbReference>
<dbReference type="PANTHER" id="PTHR43633">
    <property type="entry name" value="ALCOHOL DEHYDROGENASE YQHD"/>
    <property type="match status" value="1"/>
</dbReference>
<dbReference type="CDD" id="cd08187">
    <property type="entry name" value="BDH"/>
    <property type="match status" value="1"/>
</dbReference>
<dbReference type="InterPro" id="IPR018211">
    <property type="entry name" value="ADH_Fe_CS"/>
</dbReference>
<feature type="domain" description="Fe-containing alcohol dehydrogenase-like C-terminal" evidence="3">
    <location>
        <begin position="188"/>
        <end position="387"/>
    </location>
</feature>
<feature type="domain" description="Alcohol dehydrogenase iron-type/glycerol dehydrogenase GldA" evidence="2">
    <location>
        <begin position="10"/>
        <end position="177"/>
    </location>
</feature>
<reference evidence="4" key="1">
    <citation type="journal article" date="2022" name="Int. J. Syst. Evol. Microbiol.">
        <title>A novel species of lactic acid bacteria, Ligilactobacillus pabuli sp. nov., isolated from alfalfa silage.</title>
        <authorList>
            <person name="Tohno M."/>
            <person name="Tanizawa Y."/>
            <person name="Sawada H."/>
            <person name="Sakamoto M."/>
            <person name="Ohkuma M."/>
            <person name="Kobayashi H."/>
        </authorList>
    </citation>
    <scope>NUCLEOTIDE SEQUENCE</scope>
    <source>
        <strain evidence="4">AF129</strain>
    </source>
</reference>
<dbReference type="Gene3D" id="1.20.1090.10">
    <property type="entry name" value="Dehydroquinate synthase-like - alpha domain"/>
    <property type="match status" value="1"/>
</dbReference>
<dbReference type="PROSITE" id="PS00060">
    <property type="entry name" value="ADH_IRON_2"/>
    <property type="match status" value="1"/>
</dbReference>
<dbReference type="RefSeq" id="WP_244055477.1">
    <property type="nucleotide sequence ID" value="NZ_BQXH01000012.1"/>
</dbReference>
<evidence type="ECO:0000313" key="4">
    <source>
        <dbReference type="EMBL" id="GKS81732.1"/>
    </source>
</evidence>
<dbReference type="Pfam" id="PF25137">
    <property type="entry name" value="ADH_Fe_C"/>
    <property type="match status" value="1"/>
</dbReference>
<proteinExistence type="predicted"/>
<dbReference type="Proteomes" id="UP001055149">
    <property type="component" value="Unassembled WGS sequence"/>
</dbReference>
<name>A0ABQ5JI70_9LACO</name>